<reference evidence="1" key="2">
    <citation type="journal article" date="2023" name="IMA Fungus">
        <title>Comparative genomic study of the Penicillium genus elucidates a diverse pangenome and 15 lateral gene transfer events.</title>
        <authorList>
            <person name="Petersen C."/>
            <person name="Sorensen T."/>
            <person name="Nielsen M.R."/>
            <person name="Sondergaard T.E."/>
            <person name="Sorensen J.L."/>
            <person name="Fitzpatrick D.A."/>
            <person name="Frisvad J.C."/>
            <person name="Nielsen K.L."/>
        </authorList>
    </citation>
    <scope>NUCLEOTIDE SEQUENCE</scope>
    <source>
        <strain evidence="1">IBT 21917</strain>
    </source>
</reference>
<dbReference type="GO" id="GO:0003824">
    <property type="term" value="F:catalytic activity"/>
    <property type="evidence" value="ECO:0007669"/>
    <property type="project" value="InterPro"/>
</dbReference>
<evidence type="ECO:0000313" key="2">
    <source>
        <dbReference type="Proteomes" id="UP001146351"/>
    </source>
</evidence>
<name>A0A9W9I0Y4_9EURO</name>
<dbReference type="Proteomes" id="UP001146351">
    <property type="component" value="Unassembled WGS sequence"/>
</dbReference>
<gene>
    <name evidence="1" type="ORF">N7492_006127</name>
</gene>
<organism evidence="1 2">
    <name type="scientific">Penicillium capsulatum</name>
    <dbReference type="NCBI Taxonomy" id="69766"/>
    <lineage>
        <taxon>Eukaryota</taxon>
        <taxon>Fungi</taxon>
        <taxon>Dikarya</taxon>
        <taxon>Ascomycota</taxon>
        <taxon>Pezizomycotina</taxon>
        <taxon>Eurotiomycetes</taxon>
        <taxon>Eurotiomycetidae</taxon>
        <taxon>Eurotiales</taxon>
        <taxon>Aspergillaceae</taxon>
        <taxon>Penicillium</taxon>
    </lineage>
</organism>
<dbReference type="InterPro" id="IPR011257">
    <property type="entry name" value="DNA_glycosylase"/>
</dbReference>
<evidence type="ECO:0000313" key="1">
    <source>
        <dbReference type="EMBL" id="KAJ5165831.1"/>
    </source>
</evidence>
<protein>
    <submittedName>
        <fullName evidence="1">Uncharacterized protein</fullName>
    </submittedName>
</protein>
<keyword evidence="2" id="KW-1185">Reference proteome</keyword>
<dbReference type="OrthoDB" id="4676at2759"/>
<proteinExistence type="predicted"/>
<sequence length="210" mass="23161">MKTNDSKNEMQDQVKTVIGDFGTAPLAGTPIADELPLTDAPETVLAMTLDAMTGEGGYHDIDTLSNSSWEERTSVLQKGGYNRYREQCATNLGGLAELVRDKYDGDLNNLMRRAHGKRENVRAMMKEIKGIGDLGVELFFDNVQSIWPSIAPFVDSRSLKTADEIGIGTDLDAIYGALREDPEEMSLLANGLSAIRLEKRQSDLQMHHVT</sequence>
<reference evidence="1" key="1">
    <citation type="submission" date="2022-11" db="EMBL/GenBank/DDBJ databases">
        <authorList>
            <person name="Petersen C."/>
        </authorList>
    </citation>
    <scope>NUCLEOTIDE SEQUENCE</scope>
    <source>
        <strain evidence="1">IBT 21917</strain>
    </source>
</reference>
<accession>A0A9W9I0Y4</accession>
<dbReference type="SUPFAM" id="SSF48150">
    <property type="entry name" value="DNA-glycosylase"/>
    <property type="match status" value="1"/>
</dbReference>
<dbReference type="GO" id="GO:0006281">
    <property type="term" value="P:DNA repair"/>
    <property type="evidence" value="ECO:0007669"/>
    <property type="project" value="InterPro"/>
</dbReference>
<dbReference type="AlphaFoldDB" id="A0A9W9I0Y4"/>
<comment type="caution">
    <text evidence="1">The sequence shown here is derived from an EMBL/GenBank/DDBJ whole genome shotgun (WGS) entry which is preliminary data.</text>
</comment>
<dbReference type="EMBL" id="JAPQKO010000004">
    <property type="protein sequence ID" value="KAJ5165831.1"/>
    <property type="molecule type" value="Genomic_DNA"/>
</dbReference>